<feature type="transmembrane region" description="Helical" evidence="2">
    <location>
        <begin position="246"/>
        <end position="266"/>
    </location>
</feature>
<organism evidence="4 5">
    <name type="scientific">Geotrypetes seraphini</name>
    <name type="common">Gaboon caecilian</name>
    <name type="synonym">Caecilia seraphini</name>
    <dbReference type="NCBI Taxonomy" id="260995"/>
    <lineage>
        <taxon>Eukaryota</taxon>
        <taxon>Metazoa</taxon>
        <taxon>Chordata</taxon>
        <taxon>Craniata</taxon>
        <taxon>Vertebrata</taxon>
        <taxon>Euteleostomi</taxon>
        <taxon>Amphibia</taxon>
        <taxon>Gymnophiona</taxon>
        <taxon>Geotrypetes</taxon>
    </lineage>
</organism>
<keyword evidence="2" id="KW-0812">Transmembrane</keyword>
<sequence>MLRGNGHSLNKGDMEAEGVLTTKVRARRFTDEEFAVLVNSVVAKFKDLFHSTRLSSGMKLAIWAKIASDVSCKRSVLQCKHCWKDIRAVVKANYSKICRHAKGTGGGPPCAVELSDLKRHVLRTLHSEQIVGIPGGVDTSAPVSDYGNAQDGHTGAEATLHISTFPVGRGQKRRLCPAEPVAPTMNSEENEPQPGTSGVGRLTAIAPVSPTQNMDLQHAHKQEGNIVGTCVSPDLYADEGEFFACGLQGVSVVLIFLNLVIFTIYIF</sequence>
<feature type="domain" description="Myb/SANT-like DNA-binding" evidence="3">
    <location>
        <begin position="25"/>
        <end position="95"/>
    </location>
</feature>
<proteinExistence type="predicted"/>
<evidence type="ECO:0000259" key="3">
    <source>
        <dbReference type="Pfam" id="PF13873"/>
    </source>
</evidence>
<name>A0A6P8QWF3_GEOSA</name>
<dbReference type="InParanoid" id="A0A6P8QWF3"/>
<dbReference type="OrthoDB" id="9907912at2759"/>
<evidence type="ECO:0000313" key="4">
    <source>
        <dbReference type="Proteomes" id="UP000515159"/>
    </source>
</evidence>
<keyword evidence="2" id="KW-1133">Transmembrane helix</keyword>
<dbReference type="AlphaFoldDB" id="A0A6P8QWF3"/>
<dbReference type="GO" id="GO:0005634">
    <property type="term" value="C:nucleus"/>
    <property type="evidence" value="ECO:0007669"/>
    <property type="project" value="TreeGrafter"/>
</dbReference>
<dbReference type="Pfam" id="PF13873">
    <property type="entry name" value="Myb_DNA-bind_5"/>
    <property type="match status" value="1"/>
</dbReference>
<feature type="region of interest" description="Disordered" evidence="1">
    <location>
        <begin position="180"/>
        <end position="199"/>
    </location>
</feature>
<dbReference type="RefSeq" id="XP_033800155.1">
    <property type="nucleotide sequence ID" value="XM_033944264.1"/>
</dbReference>
<accession>A0A6P8QWF3</accession>
<dbReference type="PANTHER" id="PTHR23098">
    <property type="entry name" value="AGAP001331-PA-RELATED"/>
    <property type="match status" value="1"/>
</dbReference>
<keyword evidence="4" id="KW-1185">Reference proteome</keyword>
<dbReference type="InterPro" id="IPR028002">
    <property type="entry name" value="Myb_DNA-bind_5"/>
</dbReference>
<dbReference type="Proteomes" id="UP000515159">
    <property type="component" value="Chromosome 5"/>
</dbReference>
<evidence type="ECO:0000256" key="1">
    <source>
        <dbReference type="SAM" id="MobiDB-lite"/>
    </source>
</evidence>
<dbReference type="GeneID" id="117360477"/>
<dbReference type="PANTHER" id="PTHR23098:SF23">
    <property type="entry name" value="MYB-RELATED TRANSCRIPTION FACTOR, PARTNER OF PROFILIN-LIKE ISOFORM X2-RELATED"/>
    <property type="match status" value="1"/>
</dbReference>
<dbReference type="KEGG" id="gsh:117360477"/>
<reference evidence="5" key="1">
    <citation type="submission" date="2025-08" db="UniProtKB">
        <authorList>
            <consortium name="RefSeq"/>
        </authorList>
    </citation>
    <scope>IDENTIFICATION</scope>
</reference>
<keyword evidence="2" id="KW-0472">Membrane</keyword>
<evidence type="ECO:0000313" key="5">
    <source>
        <dbReference type="RefSeq" id="XP_033800155.1"/>
    </source>
</evidence>
<protein>
    <submittedName>
        <fullName evidence="5">Uncharacterized protein LOC117360477 isoform X1</fullName>
    </submittedName>
</protein>
<evidence type="ECO:0000256" key="2">
    <source>
        <dbReference type="SAM" id="Phobius"/>
    </source>
</evidence>
<gene>
    <name evidence="5" type="primary">LOC117360477</name>
</gene>